<evidence type="ECO:0000256" key="1">
    <source>
        <dbReference type="SAM" id="MobiDB-lite"/>
    </source>
</evidence>
<reference evidence="2 3" key="1">
    <citation type="submission" date="2014-03" db="EMBL/GenBank/DDBJ databases">
        <title>Draft genome of the hookworm Oesophagostomum dentatum.</title>
        <authorList>
            <person name="Mitreva M."/>
        </authorList>
    </citation>
    <scope>NUCLEOTIDE SEQUENCE [LARGE SCALE GENOMIC DNA]</scope>
    <source>
        <strain evidence="2 3">OD-Hann</strain>
    </source>
</reference>
<sequence>MKYEMNRIIKKAPKYFLPMLAAEIDERMRENNVVREEERHREQEQIRRRDEEEQLRRRNEEEREDEAVNELVNGVQRIEIPY</sequence>
<organism evidence="2 3">
    <name type="scientific">Oesophagostomum dentatum</name>
    <name type="common">Nodular worm</name>
    <dbReference type="NCBI Taxonomy" id="61180"/>
    <lineage>
        <taxon>Eukaryota</taxon>
        <taxon>Metazoa</taxon>
        <taxon>Ecdysozoa</taxon>
        <taxon>Nematoda</taxon>
        <taxon>Chromadorea</taxon>
        <taxon>Rhabditida</taxon>
        <taxon>Rhabditina</taxon>
        <taxon>Rhabditomorpha</taxon>
        <taxon>Strongyloidea</taxon>
        <taxon>Strongylidae</taxon>
        <taxon>Oesophagostomum</taxon>
    </lineage>
</organism>
<evidence type="ECO:0000313" key="3">
    <source>
        <dbReference type="Proteomes" id="UP000053660"/>
    </source>
</evidence>
<evidence type="ECO:0000313" key="2">
    <source>
        <dbReference type="EMBL" id="KHJ75835.1"/>
    </source>
</evidence>
<keyword evidence="3" id="KW-1185">Reference proteome</keyword>
<accession>A0A0B1RXT8</accession>
<protein>
    <submittedName>
        <fullName evidence="2">Uncharacterized protein</fullName>
    </submittedName>
</protein>
<feature type="region of interest" description="Disordered" evidence="1">
    <location>
        <begin position="30"/>
        <end position="65"/>
    </location>
</feature>
<dbReference type="Proteomes" id="UP000053660">
    <property type="component" value="Unassembled WGS sequence"/>
</dbReference>
<gene>
    <name evidence="2" type="ORF">OESDEN_24548</name>
</gene>
<dbReference type="AlphaFoldDB" id="A0A0B1RXT8"/>
<name>A0A0B1RXT8_OESDE</name>
<feature type="compositionally biased region" description="Basic and acidic residues" evidence="1">
    <location>
        <begin position="30"/>
        <end position="61"/>
    </location>
</feature>
<proteinExistence type="predicted"/>
<dbReference type="EMBL" id="KN612355">
    <property type="protein sequence ID" value="KHJ75835.1"/>
    <property type="molecule type" value="Genomic_DNA"/>
</dbReference>